<sequence>MDVDTVKLSYPKVFKLRPFRVCEQPDNKNCGDYNDSYVNLSGCPTPDDTLDLCRLDKADPLVLRFVACHIVAEDFKPGILPSRGAWTSPAQWAISSGAWRLASC</sequence>
<comment type="caution">
    <text evidence="1">The sequence shown here is derived from an EMBL/GenBank/DDBJ whole genome shotgun (WGS) entry which is preliminary data.</text>
</comment>
<keyword evidence="2" id="KW-1185">Reference proteome</keyword>
<evidence type="ECO:0000313" key="1">
    <source>
        <dbReference type="EMBL" id="KAK3741060.1"/>
    </source>
</evidence>
<dbReference type="AlphaFoldDB" id="A0AAE0YEC5"/>
<dbReference type="Proteomes" id="UP001283361">
    <property type="component" value="Unassembled WGS sequence"/>
</dbReference>
<protein>
    <submittedName>
        <fullName evidence="1">Uncharacterized protein</fullName>
    </submittedName>
</protein>
<name>A0AAE0YEC5_9GAST</name>
<proteinExistence type="predicted"/>
<accession>A0AAE0YEC5</accession>
<organism evidence="1 2">
    <name type="scientific">Elysia crispata</name>
    <name type="common">lettuce slug</name>
    <dbReference type="NCBI Taxonomy" id="231223"/>
    <lineage>
        <taxon>Eukaryota</taxon>
        <taxon>Metazoa</taxon>
        <taxon>Spiralia</taxon>
        <taxon>Lophotrochozoa</taxon>
        <taxon>Mollusca</taxon>
        <taxon>Gastropoda</taxon>
        <taxon>Heterobranchia</taxon>
        <taxon>Euthyneura</taxon>
        <taxon>Panpulmonata</taxon>
        <taxon>Sacoglossa</taxon>
        <taxon>Placobranchoidea</taxon>
        <taxon>Plakobranchidae</taxon>
        <taxon>Elysia</taxon>
    </lineage>
</organism>
<evidence type="ECO:0000313" key="2">
    <source>
        <dbReference type="Proteomes" id="UP001283361"/>
    </source>
</evidence>
<gene>
    <name evidence="1" type="ORF">RRG08_005750</name>
</gene>
<dbReference type="EMBL" id="JAWDGP010006450">
    <property type="protein sequence ID" value="KAK3741060.1"/>
    <property type="molecule type" value="Genomic_DNA"/>
</dbReference>
<reference evidence="1" key="1">
    <citation type="journal article" date="2023" name="G3 (Bethesda)">
        <title>A reference genome for the long-term kleptoplast-retaining sea slug Elysia crispata morphotype clarki.</title>
        <authorList>
            <person name="Eastman K.E."/>
            <person name="Pendleton A.L."/>
            <person name="Shaikh M.A."/>
            <person name="Suttiyut T."/>
            <person name="Ogas R."/>
            <person name="Tomko P."/>
            <person name="Gavelis G."/>
            <person name="Widhalm J.R."/>
            <person name="Wisecaver J.H."/>
        </authorList>
    </citation>
    <scope>NUCLEOTIDE SEQUENCE</scope>
    <source>
        <strain evidence="1">ECLA1</strain>
    </source>
</reference>